<evidence type="ECO:0008006" key="4">
    <source>
        <dbReference type="Google" id="ProtNLM"/>
    </source>
</evidence>
<keyword evidence="3" id="KW-1185">Reference proteome</keyword>
<keyword evidence="1" id="KW-0732">Signal</keyword>
<dbReference type="EMBL" id="JAHXZJ010000374">
    <property type="protein sequence ID" value="KAH0561414.1"/>
    <property type="molecule type" value="Genomic_DNA"/>
</dbReference>
<gene>
    <name evidence="2" type="ORF">KQX54_016638</name>
</gene>
<dbReference type="AlphaFoldDB" id="A0AAV7IZV9"/>
<sequence>MFAKRFISIIIVFCLLYDHVSLVFASKWDNNITKRRLSNSIVEESKDTLNEIDKTLRSIIVVPPGSKCPPGYRPDGKGKCPKLKESCHRDIDCHTINRAVCKNGKCKCEDNFTAMGETKCVPLLGGFCIKNYDCIINNSLCVNNKCQCKKNFMALEENECTELKLGKSCQSNEDCNGISNSKCYEIGKCYCKEGYESIGTSYCQKADK</sequence>
<dbReference type="Proteomes" id="UP000826195">
    <property type="component" value="Unassembled WGS sequence"/>
</dbReference>
<evidence type="ECO:0000313" key="2">
    <source>
        <dbReference type="EMBL" id="KAH0561414.1"/>
    </source>
</evidence>
<comment type="caution">
    <text evidence="2">The sequence shown here is derived from an EMBL/GenBank/DDBJ whole genome shotgun (WGS) entry which is preliminary data.</text>
</comment>
<protein>
    <recommendedName>
        <fullName evidence="4">Venom protein</fullName>
    </recommendedName>
</protein>
<organism evidence="2 3">
    <name type="scientific">Cotesia glomerata</name>
    <name type="common">Lepidopteran parasitic wasp</name>
    <name type="synonym">Apanteles glomeratus</name>
    <dbReference type="NCBI Taxonomy" id="32391"/>
    <lineage>
        <taxon>Eukaryota</taxon>
        <taxon>Metazoa</taxon>
        <taxon>Ecdysozoa</taxon>
        <taxon>Arthropoda</taxon>
        <taxon>Hexapoda</taxon>
        <taxon>Insecta</taxon>
        <taxon>Pterygota</taxon>
        <taxon>Neoptera</taxon>
        <taxon>Endopterygota</taxon>
        <taxon>Hymenoptera</taxon>
        <taxon>Apocrita</taxon>
        <taxon>Ichneumonoidea</taxon>
        <taxon>Braconidae</taxon>
        <taxon>Microgastrinae</taxon>
        <taxon>Cotesia</taxon>
    </lineage>
</organism>
<feature type="chain" id="PRO_5043888328" description="Venom protein" evidence="1">
    <location>
        <begin position="26"/>
        <end position="208"/>
    </location>
</feature>
<name>A0AAV7IZV9_COTGL</name>
<proteinExistence type="predicted"/>
<dbReference type="PANTHER" id="PTHR39069">
    <property type="entry name" value="ECDYSONE-INDUCIBLE GENE E1, ISOFORM A"/>
    <property type="match status" value="1"/>
</dbReference>
<feature type="signal peptide" evidence="1">
    <location>
        <begin position="1"/>
        <end position="25"/>
    </location>
</feature>
<accession>A0AAV7IZV9</accession>
<evidence type="ECO:0000256" key="1">
    <source>
        <dbReference type="SAM" id="SignalP"/>
    </source>
</evidence>
<reference evidence="2 3" key="1">
    <citation type="journal article" date="2021" name="J. Hered.">
        <title>A chromosome-level genome assembly of the parasitoid wasp, Cotesia glomerata (Hymenoptera: Braconidae).</title>
        <authorList>
            <person name="Pinto B.J."/>
            <person name="Weis J.J."/>
            <person name="Gamble T."/>
            <person name="Ode P.J."/>
            <person name="Paul R."/>
            <person name="Zaspel J.M."/>
        </authorList>
    </citation>
    <scope>NUCLEOTIDE SEQUENCE [LARGE SCALE GENOMIC DNA]</scope>
    <source>
        <strain evidence="2">CgM1</strain>
    </source>
</reference>
<evidence type="ECO:0000313" key="3">
    <source>
        <dbReference type="Proteomes" id="UP000826195"/>
    </source>
</evidence>
<dbReference type="PANTHER" id="PTHR39069:SF8">
    <property type="entry name" value="FI17111P1"/>
    <property type="match status" value="1"/>
</dbReference>